<dbReference type="GO" id="GO:0042742">
    <property type="term" value="P:defense response to bacterium"/>
    <property type="evidence" value="ECO:0007669"/>
    <property type="project" value="EnsemblPlants"/>
</dbReference>
<dbReference type="GO" id="GO:0042802">
    <property type="term" value="F:identical protein binding"/>
    <property type="evidence" value="ECO:0007669"/>
    <property type="project" value="EnsemblPlants"/>
</dbReference>
<keyword evidence="1" id="KW-0479">Metal-binding</keyword>
<dbReference type="OrthoDB" id="74807at2759"/>
<dbReference type="GO" id="GO:0048638">
    <property type="term" value="P:regulation of developmental growth"/>
    <property type="evidence" value="ECO:0007669"/>
    <property type="project" value="EnsemblPlants"/>
</dbReference>
<feature type="region of interest" description="Disordered" evidence="5">
    <location>
        <begin position="1"/>
        <end position="20"/>
    </location>
</feature>
<keyword evidence="3" id="KW-0862">Zinc</keyword>
<evidence type="ECO:0000313" key="8">
    <source>
        <dbReference type="Proteomes" id="UP000007305"/>
    </source>
</evidence>
<dbReference type="EnsemblPlants" id="Zm00001eb195120_T002">
    <property type="protein sequence ID" value="Zm00001eb195120_P002"/>
    <property type="gene ID" value="Zm00001eb195120"/>
</dbReference>
<keyword evidence="8" id="KW-1185">Reference proteome</keyword>
<dbReference type="FunCoup" id="A0A804NY69">
    <property type="interactions" value="1280"/>
</dbReference>
<dbReference type="AlphaFoldDB" id="A0A804NY69"/>
<proteinExistence type="evidence at protein level"/>
<keyword evidence="9" id="KW-1267">Proteomics identification</keyword>
<organism evidence="7 8">
    <name type="scientific">Zea mays</name>
    <name type="common">Maize</name>
    <dbReference type="NCBI Taxonomy" id="4577"/>
    <lineage>
        <taxon>Eukaryota</taxon>
        <taxon>Viridiplantae</taxon>
        <taxon>Streptophyta</taxon>
        <taxon>Embryophyta</taxon>
        <taxon>Tracheophyta</taxon>
        <taxon>Spermatophyta</taxon>
        <taxon>Magnoliopsida</taxon>
        <taxon>Liliopsida</taxon>
        <taxon>Poales</taxon>
        <taxon>Poaceae</taxon>
        <taxon>PACMAD clade</taxon>
        <taxon>Panicoideae</taxon>
        <taxon>Andropogonodae</taxon>
        <taxon>Andropogoneae</taxon>
        <taxon>Tripsacinae</taxon>
        <taxon>Zea</taxon>
    </lineage>
</organism>
<protein>
    <recommendedName>
        <fullName evidence="6">HIT-type domain-containing protein</fullName>
    </recommendedName>
</protein>
<evidence type="ECO:0007829" key="9">
    <source>
        <dbReference type="PeptideAtlas" id="A0A804NY69"/>
    </source>
</evidence>
<feature type="domain" description="HIT-type" evidence="6">
    <location>
        <begin position="138"/>
        <end position="170"/>
    </location>
</feature>
<name>A0A804NY69_MAIZE</name>
<evidence type="ECO:0000256" key="2">
    <source>
        <dbReference type="ARBA" id="ARBA00022771"/>
    </source>
</evidence>
<gene>
    <name evidence="7" type="primary">LOC100194045</name>
</gene>
<dbReference type="GO" id="GO:0000812">
    <property type="term" value="C:Swr1 complex"/>
    <property type="evidence" value="ECO:0000318"/>
    <property type="project" value="GO_Central"/>
</dbReference>
<dbReference type="InterPro" id="IPR039723">
    <property type="entry name" value="Vps71/ZNHIT1"/>
</dbReference>
<dbReference type="PANTHER" id="PTHR13093">
    <property type="entry name" value="ZINC FINGER HIT DOMAIN CONTAINING PROTEIN 1"/>
    <property type="match status" value="1"/>
</dbReference>
<dbReference type="InParanoid" id="A0A804NY69"/>
<dbReference type="InterPro" id="IPR007529">
    <property type="entry name" value="Znf_HIT"/>
</dbReference>
<accession>A0A804NY69</accession>
<dbReference type="Pfam" id="PF04438">
    <property type="entry name" value="zf-HIT"/>
    <property type="match status" value="1"/>
</dbReference>
<dbReference type="CDD" id="cd21437">
    <property type="entry name" value="zf-HIT_ZNHIT1_like"/>
    <property type="match status" value="1"/>
</dbReference>
<evidence type="ECO:0000256" key="1">
    <source>
        <dbReference type="ARBA" id="ARBA00022723"/>
    </source>
</evidence>
<dbReference type="GO" id="GO:0006338">
    <property type="term" value="P:chromatin remodeling"/>
    <property type="evidence" value="ECO:0007669"/>
    <property type="project" value="InterPro"/>
</dbReference>
<sequence>MDGDEENVGPFRRTSARTRRMATRMASALASSDNRAQVTAALARLEALESDNGGVEVVDLNDDEYGSTDEEDPVLMQKKQSKIMKRKTRQGKALEKRAARSLMDVLQEANLESVPPHVPTYSRAAVGPPSTSSRRHYCSVCGSSATYTCVRCGTRFCSCRCQVIHNDTRCLKFVA</sequence>
<evidence type="ECO:0000313" key="7">
    <source>
        <dbReference type="EnsemblPlants" id="Zm00001eb195120_P002"/>
    </source>
</evidence>
<dbReference type="Gramene" id="Zm00001eb195120_T002">
    <property type="protein sequence ID" value="Zm00001eb195120_P002"/>
    <property type="gene ID" value="Zm00001eb195120"/>
</dbReference>
<dbReference type="GO" id="GO:0009909">
    <property type="term" value="P:regulation of flower development"/>
    <property type="evidence" value="ECO:0007669"/>
    <property type="project" value="EnsemblPlants"/>
</dbReference>
<evidence type="ECO:0000256" key="3">
    <source>
        <dbReference type="ARBA" id="ARBA00022833"/>
    </source>
</evidence>
<dbReference type="GO" id="GO:0031491">
    <property type="term" value="F:nucleosome binding"/>
    <property type="evidence" value="ECO:0000318"/>
    <property type="project" value="GO_Central"/>
</dbReference>
<keyword evidence="2 4" id="KW-0863">Zinc-finger</keyword>
<dbReference type="PROSITE" id="PS51083">
    <property type="entry name" value="ZF_HIT"/>
    <property type="match status" value="1"/>
</dbReference>
<reference evidence="7" key="3">
    <citation type="submission" date="2021-05" db="UniProtKB">
        <authorList>
            <consortium name="EnsemblPlants"/>
        </authorList>
    </citation>
    <scope>IDENTIFICATION</scope>
    <source>
        <strain evidence="7">cv. B73</strain>
    </source>
</reference>
<dbReference type="GO" id="GO:0008270">
    <property type="term" value="F:zinc ion binding"/>
    <property type="evidence" value="ECO:0007669"/>
    <property type="project" value="UniProtKB-UniRule"/>
</dbReference>
<dbReference type="Proteomes" id="UP000007305">
    <property type="component" value="Chromosome 4"/>
</dbReference>
<reference evidence="7" key="2">
    <citation type="submission" date="2019-07" db="EMBL/GenBank/DDBJ databases">
        <authorList>
            <person name="Seetharam A."/>
            <person name="Woodhouse M."/>
            <person name="Cannon E."/>
        </authorList>
    </citation>
    <scope>NUCLEOTIDE SEQUENCE [LARGE SCALE GENOMIC DNA]</scope>
    <source>
        <strain evidence="7">cv. B73</strain>
    </source>
</reference>
<reference evidence="8" key="1">
    <citation type="journal article" date="2009" name="Science">
        <title>The B73 maize genome: complexity, diversity, and dynamics.</title>
        <authorList>
            <person name="Schnable P.S."/>
            <person name="Ware D."/>
            <person name="Fulton R.S."/>
            <person name="Stein J.C."/>
            <person name="Wei F."/>
            <person name="Pasternak S."/>
            <person name="Liang C."/>
            <person name="Zhang J."/>
            <person name="Fulton L."/>
            <person name="Graves T.A."/>
            <person name="Minx P."/>
            <person name="Reily A.D."/>
            <person name="Courtney L."/>
            <person name="Kruchowski S.S."/>
            <person name="Tomlinson C."/>
            <person name="Strong C."/>
            <person name="Delehaunty K."/>
            <person name="Fronick C."/>
            <person name="Courtney B."/>
            <person name="Rock S.M."/>
            <person name="Belter E."/>
            <person name="Du F."/>
            <person name="Kim K."/>
            <person name="Abbott R.M."/>
            <person name="Cotton M."/>
            <person name="Levy A."/>
            <person name="Marchetto P."/>
            <person name="Ochoa K."/>
            <person name="Jackson S.M."/>
            <person name="Gillam B."/>
            <person name="Chen W."/>
            <person name="Yan L."/>
            <person name="Higginbotham J."/>
            <person name="Cardenas M."/>
            <person name="Waligorski J."/>
            <person name="Applebaum E."/>
            <person name="Phelps L."/>
            <person name="Falcone J."/>
            <person name="Kanchi K."/>
            <person name="Thane T."/>
            <person name="Scimone A."/>
            <person name="Thane N."/>
            <person name="Henke J."/>
            <person name="Wang T."/>
            <person name="Ruppert J."/>
            <person name="Shah N."/>
            <person name="Rotter K."/>
            <person name="Hodges J."/>
            <person name="Ingenthron E."/>
            <person name="Cordes M."/>
            <person name="Kohlberg S."/>
            <person name="Sgro J."/>
            <person name="Delgado B."/>
            <person name="Mead K."/>
            <person name="Chinwalla A."/>
            <person name="Leonard S."/>
            <person name="Crouse K."/>
            <person name="Collura K."/>
            <person name="Kudrna D."/>
            <person name="Currie J."/>
            <person name="He R."/>
            <person name="Angelova A."/>
            <person name="Rajasekar S."/>
            <person name="Mueller T."/>
            <person name="Lomeli R."/>
            <person name="Scara G."/>
            <person name="Ko A."/>
            <person name="Delaney K."/>
            <person name="Wissotski M."/>
            <person name="Lopez G."/>
            <person name="Campos D."/>
            <person name="Braidotti M."/>
            <person name="Ashley E."/>
            <person name="Golser W."/>
            <person name="Kim H."/>
            <person name="Lee S."/>
            <person name="Lin J."/>
            <person name="Dujmic Z."/>
            <person name="Kim W."/>
            <person name="Talag J."/>
            <person name="Zuccolo A."/>
            <person name="Fan C."/>
            <person name="Sebastian A."/>
            <person name="Kramer M."/>
            <person name="Spiegel L."/>
            <person name="Nascimento L."/>
            <person name="Zutavern T."/>
            <person name="Miller B."/>
            <person name="Ambroise C."/>
            <person name="Muller S."/>
            <person name="Spooner W."/>
            <person name="Narechania A."/>
            <person name="Ren L."/>
            <person name="Wei S."/>
            <person name="Kumari S."/>
            <person name="Faga B."/>
            <person name="Levy M.J."/>
            <person name="McMahan L."/>
            <person name="Van Buren P."/>
            <person name="Vaughn M.W."/>
            <person name="Ying K."/>
            <person name="Yeh C.-T."/>
            <person name="Emrich S.J."/>
            <person name="Jia Y."/>
            <person name="Kalyanaraman A."/>
            <person name="Hsia A.-P."/>
            <person name="Barbazuk W.B."/>
            <person name="Baucom R.S."/>
            <person name="Brutnell T.P."/>
            <person name="Carpita N.C."/>
            <person name="Chaparro C."/>
            <person name="Chia J.-M."/>
            <person name="Deragon J.-M."/>
            <person name="Estill J.C."/>
            <person name="Fu Y."/>
            <person name="Jeddeloh J.A."/>
            <person name="Han Y."/>
            <person name="Lee H."/>
            <person name="Li P."/>
            <person name="Lisch D.R."/>
            <person name="Liu S."/>
            <person name="Liu Z."/>
            <person name="Nagel D.H."/>
            <person name="McCann M.C."/>
            <person name="SanMiguel P."/>
            <person name="Myers A.M."/>
            <person name="Nettleton D."/>
            <person name="Nguyen J."/>
            <person name="Penning B.W."/>
            <person name="Ponnala L."/>
            <person name="Schneider K.L."/>
            <person name="Schwartz D.C."/>
            <person name="Sharma A."/>
            <person name="Soderlund C."/>
            <person name="Springer N.M."/>
            <person name="Sun Q."/>
            <person name="Wang H."/>
            <person name="Waterman M."/>
            <person name="Westerman R."/>
            <person name="Wolfgruber T.K."/>
            <person name="Yang L."/>
            <person name="Yu Y."/>
            <person name="Zhang L."/>
            <person name="Zhou S."/>
            <person name="Zhu Q."/>
            <person name="Bennetzen J.L."/>
            <person name="Dawe R.K."/>
            <person name="Jiang J."/>
            <person name="Jiang N."/>
            <person name="Presting G.G."/>
            <person name="Wessler S.R."/>
            <person name="Aluru S."/>
            <person name="Martienssen R.A."/>
            <person name="Clifton S.W."/>
            <person name="McCombie W.R."/>
            <person name="Wing R.A."/>
            <person name="Wilson R.K."/>
        </authorList>
    </citation>
    <scope>NUCLEOTIDE SEQUENCE [LARGE SCALE GENOMIC DNA]</scope>
    <source>
        <strain evidence="8">cv. B73</strain>
    </source>
</reference>
<evidence type="ECO:0000256" key="5">
    <source>
        <dbReference type="SAM" id="MobiDB-lite"/>
    </source>
</evidence>
<evidence type="ECO:0000256" key="4">
    <source>
        <dbReference type="PROSITE-ProRule" id="PRU00453"/>
    </source>
</evidence>
<evidence type="ECO:0000259" key="6">
    <source>
        <dbReference type="PROSITE" id="PS51083"/>
    </source>
</evidence>